<gene>
    <name evidence="1" type="ORF">ARMA_1769</name>
</gene>
<proteinExistence type="predicted"/>
<name>A0A0M8KA19_9CHLR</name>
<evidence type="ECO:0000313" key="2">
    <source>
        <dbReference type="Proteomes" id="UP000037784"/>
    </source>
</evidence>
<accession>A0A0M8KA19</accession>
<reference evidence="2" key="1">
    <citation type="submission" date="2015-08" db="EMBL/GenBank/DDBJ databases">
        <title>Draft Genome Sequence of a Heterotrophic Facultative Anaerobic Bacterium Ardenticatena maritima Strain 110S.</title>
        <authorList>
            <person name="Kawaichi S."/>
            <person name="Yoshida T."/>
            <person name="Sako Y."/>
            <person name="Nakamura R."/>
        </authorList>
    </citation>
    <scope>NUCLEOTIDE SEQUENCE [LARGE SCALE GENOMIC DNA]</scope>
    <source>
        <strain evidence="2">110S</strain>
    </source>
</reference>
<dbReference type="Proteomes" id="UP000037784">
    <property type="component" value="Unassembled WGS sequence"/>
</dbReference>
<organism evidence="1 2">
    <name type="scientific">Ardenticatena maritima</name>
    <dbReference type="NCBI Taxonomy" id="872965"/>
    <lineage>
        <taxon>Bacteria</taxon>
        <taxon>Bacillati</taxon>
        <taxon>Chloroflexota</taxon>
        <taxon>Ardenticatenia</taxon>
        <taxon>Ardenticatenales</taxon>
        <taxon>Ardenticatenaceae</taxon>
        <taxon>Ardenticatena</taxon>
    </lineage>
</organism>
<keyword evidence="2" id="KW-1185">Reference proteome</keyword>
<protein>
    <submittedName>
        <fullName evidence="1">Uncharacterized protein</fullName>
    </submittedName>
</protein>
<dbReference type="AlphaFoldDB" id="A0A0M8KA19"/>
<sequence>MALAASTPLIDRLLAFCTAWRVCFQNIPPPPQTTFPAFGCFLFT</sequence>
<evidence type="ECO:0000313" key="1">
    <source>
        <dbReference type="EMBL" id="GAP63346.1"/>
    </source>
</evidence>
<comment type="caution">
    <text evidence="1">The sequence shown here is derived from an EMBL/GenBank/DDBJ whole genome shotgun (WGS) entry which is preliminary data.</text>
</comment>
<dbReference type="EMBL" id="BBZA01000138">
    <property type="protein sequence ID" value="GAP63346.1"/>
    <property type="molecule type" value="Genomic_DNA"/>
</dbReference>
<dbReference type="InParanoid" id="A0A0M8KA19"/>